<dbReference type="PANTHER" id="PTHR33165:SF30">
    <property type="entry name" value="DUF295 DOMAIN-CONTAINING PROTEIN"/>
    <property type="match status" value="1"/>
</dbReference>
<dbReference type="EMBL" id="CP144745">
    <property type="protein sequence ID" value="WVZ53153.1"/>
    <property type="molecule type" value="Genomic_DNA"/>
</dbReference>
<dbReference type="AlphaFoldDB" id="A0AAQ3SEL2"/>
<sequence>MPTTLVPQPDWSSLAPDLVRRVGDCILAADDIDHYMAFRIVCHKWRTAIKEQPDGKANDCDDPSCFQPSKWVLVDRDEDDDVLITLVNMETGRFVRKRIPLLRDYFFIGASKGGLILLAERAYPYQVRVLNPFTGSLARFKAPIPVAQARDVAVTTTMVFISTLDNYEGGTVMWADQDSEYFQKYYVPFSGDILCMVPFAGDVYLTNRQGSVLSLTAAGGGEGGGCTSTARSISMATAVPALGPASVEGGCYYYLVESLGELLLVTRPWYGVPAKVAIHRVDTAAKVLEPVRTIGSRALFLSSVRCLSVDAYKFHGGVEGGCVNFVDHVTTEVGYFECSFLTTVRFPDGVQLPTLDISPVPGGFRPFTLAQVFANYCKCTHYSELPQIESEEDFSDDDDVDYDDEDPSLYDDDYETDAGSSESDQ</sequence>
<name>A0AAQ3SEL2_PASNO</name>
<keyword evidence="4" id="KW-1185">Reference proteome</keyword>
<gene>
    <name evidence="3" type="ORF">U9M48_004135</name>
</gene>
<evidence type="ECO:0000313" key="3">
    <source>
        <dbReference type="EMBL" id="WVZ53153.1"/>
    </source>
</evidence>
<evidence type="ECO:0000256" key="1">
    <source>
        <dbReference type="SAM" id="MobiDB-lite"/>
    </source>
</evidence>
<accession>A0AAQ3SEL2</accession>
<evidence type="ECO:0000259" key="2">
    <source>
        <dbReference type="Pfam" id="PF03478"/>
    </source>
</evidence>
<protein>
    <recommendedName>
        <fullName evidence="2">KIB1-4 beta-propeller domain-containing protein</fullName>
    </recommendedName>
</protein>
<reference evidence="3 4" key="1">
    <citation type="submission" date="2024-02" db="EMBL/GenBank/DDBJ databases">
        <title>High-quality chromosome-scale genome assembly of Pensacola bahiagrass (Paspalum notatum Flugge var. saurae).</title>
        <authorList>
            <person name="Vega J.M."/>
            <person name="Podio M."/>
            <person name="Orjuela J."/>
            <person name="Siena L.A."/>
            <person name="Pessino S.C."/>
            <person name="Combes M.C."/>
            <person name="Mariac C."/>
            <person name="Albertini E."/>
            <person name="Pupilli F."/>
            <person name="Ortiz J.P.A."/>
            <person name="Leblanc O."/>
        </authorList>
    </citation>
    <scope>NUCLEOTIDE SEQUENCE [LARGE SCALE GENOMIC DNA]</scope>
    <source>
        <strain evidence="3">R1</strain>
        <tissue evidence="3">Leaf</tissue>
    </source>
</reference>
<dbReference type="InterPro" id="IPR005174">
    <property type="entry name" value="KIB1-4_b-propeller"/>
</dbReference>
<organism evidence="3 4">
    <name type="scientific">Paspalum notatum var. saurae</name>
    <dbReference type="NCBI Taxonomy" id="547442"/>
    <lineage>
        <taxon>Eukaryota</taxon>
        <taxon>Viridiplantae</taxon>
        <taxon>Streptophyta</taxon>
        <taxon>Embryophyta</taxon>
        <taxon>Tracheophyta</taxon>
        <taxon>Spermatophyta</taxon>
        <taxon>Magnoliopsida</taxon>
        <taxon>Liliopsida</taxon>
        <taxon>Poales</taxon>
        <taxon>Poaceae</taxon>
        <taxon>PACMAD clade</taxon>
        <taxon>Panicoideae</taxon>
        <taxon>Andropogonodae</taxon>
        <taxon>Paspaleae</taxon>
        <taxon>Paspalinae</taxon>
        <taxon>Paspalum</taxon>
    </lineage>
</organism>
<dbReference type="Proteomes" id="UP001341281">
    <property type="component" value="Chromosome 01"/>
</dbReference>
<feature type="compositionally biased region" description="Acidic residues" evidence="1">
    <location>
        <begin position="389"/>
        <end position="416"/>
    </location>
</feature>
<proteinExistence type="predicted"/>
<feature type="domain" description="KIB1-4 beta-propeller" evidence="2">
    <location>
        <begin position="88"/>
        <end position="336"/>
    </location>
</feature>
<dbReference type="Pfam" id="PF03478">
    <property type="entry name" value="Beta-prop_KIB1-4"/>
    <property type="match status" value="1"/>
</dbReference>
<evidence type="ECO:0000313" key="4">
    <source>
        <dbReference type="Proteomes" id="UP001341281"/>
    </source>
</evidence>
<feature type="region of interest" description="Disordered" evidence="1">
    <location>
        <begin position="388"/>
        <end position="425"/>
    </location>
</feature>
<dbReference type="PANTHER" id="PTHR33165">
    <property type="entry name" value="F-BOX DOMAIN CONTAINING PROTEIN-LIKE-RELATED"/>
    <property type="match status" value="1"/>
</dbReference>